<gene>
    <name evidence="4" type="ORF">C8034_v006910</name>
</gene>
<keyword evidence="2" id="KW-0732">Signal</keyword>
<feature type="compositionally biased region" description="Basic residues" evidence="1">
    <location>
        <begin position="307"/>
        <end position="319"/>
    </location>
</feature>
<dbReference type="EMBL" id="QAPF01000178">
    <property type="protein sequence ID" value="TEA13988.1"/>
    <property type="molecule type" value="Genomic_DNA"/>
</dbReference>
<dbReference type="AlphaFoldDB" id="A0A4R8T8Z6"/>
<protein>
    <recommendedName>
        <fullName evidence="3">DUF1996 domain-containing protein</fullName>
    </recommendedName>
</protein>
<dbReference type="Proteomes" id="UP000295604">
    <property type="component" value="Unassembled WGS sequence"/>
</dbReference>
<evidence type="ECO:0000256" key="2">
    <source>
        <dbReference type="SAM" id="SignalP"/>
    </source>
</evidence>
<keyword evidence="5" id="KW-1185">Reference proteome</keyword>
<dbReference type="Pfam" id="PF09362">
    <property type="entry name" value="DUF1996"/>
    <property type="match status" value="1"/>
</dbReference>
<evidence type="ECO:0000256" key="1">
    <source>
        <dbReference type="SAM" id="MobiDB-lite"/>
    </source>
</evidence>
<evidence type="ECO:0000313" key="4">
    <source>
        <dbReference type="EMBL" id="TEA13988.1"/>
    </source>
</evidence>
<feature type="region of interest" description="Disordered" evidence="1">
    <location>
        <begin position="269"/>
        <end position="319"/>
    </location>
</feature>
<organism evidence="4 5">
    <name type="scientific">Colletotrichum sidae</name>
    <dbReference type="NCBI Taxonomy" id="1347389"/>
    <lineage>
        <taxon>Eukaryota</taxon>
        <taxon>Fungi</taxon>
        <taxon>Dikarya</taxon>
        <taxon>Ascomycota</taxon>
        <taxon>Pezizomycotina</taxon>
        <taxon>Sordariomycetes</taxon>
        <taxon>Hypocreomycetidae</taxon>
        <taxon>Glomerellales</taxon>
        <taxon>Glomerellaceae</taxon>
        <taxon>Colletotrichum</taxon>
        <taxon>Colletotrichum orbiculare species complex</taxon>
    </lineage>
</organism>
<comment type="caution">
    <text evidence="4">The sequence shown here is derived from an EMBL/GenBank/DDBJ whole genome shotgun (WGS) entry which is preliminary data.</text>
</comment>
<dbReference type="InterPro" id="IPR018535">
    <property type="entry name" value="DUF1996"/>
</dbReference>
<proteinExistence type="predicted"/>
<sequence length="319" mass="34550">MHPSSDRGRLLLAASWLAGLASAFTNTKVDFFMRKNIDPIVISGQYKSHMHSFFGSDAVNANLSTTADLQQGCSTAQNPNDFSVYWIPTLYHVEGDKRTPVEPVSFVAYYNFDKDKPEVAIPPDFNVVAGNADAKTAADLVEGSDVTWLCQKQDFDAGGKAHSQFPQSTCSTSLQAVLWFPDCVDATTLKSAYSDRGGACAAGMKRMPQLRFSIRYDTKKAVPGGWEGEPPLELACGASHCLHGDFINGWVGEAAEKMVSALTSKRDWQAVDGPKGKSKAGSACKGDAKDADPDNGTSDYAESLKMMAKRRRSVKNRIA</sequence>
<feature type="domain" description="DUF1996" evidence="3">
    <location>
        <begin position="38"/>
        <end position="250"/>
    </location>
</feature>
<evidence type="ECO:0000259" key="3">
    <source>
        <dbReference type="Pfam" id="PF09362"/>
    </source>
</evidence>
<reference evidence="4 5" key="1">
    <citation type="submission" date="2018-11" db="EMBL/GenBank/DDBJ databases">
        <title>Genome sequence and assembly of Colletotrichum sidae.</title>
        <authorList>
            <person name="Gan P."/>
            <person name="Shirasu K."/>
        </authorList>
    </citation>
    <scope>NUCLEOTIDE SEQUENCE [LARGE SCALE GENOMIC DNA]</scope>
    <source>
        <strain evidence="4 5">CBS 518.97</strain>
    </source>
</reference>
<dbReference type="PANTHER" id="PTHR43662:SF12">
    <property type="entry name" value="DUF1996 DOMAIN-CONTAINING PROTEIN-RELATED"/>
    <property type="match status" value="1"/>
</dbReference>
<dbReference type="PANTHER" id="PTHR43662">
    <property type="match status" value="1"/>
</dbReference>
<name>A0A4R8T8Z6_9PEZI</name>
<feature type="signal peptide" evidence="2">
    <location>
        <begin position="1"/>
        <end position="23"/>
    </location>
</feature>
<evidence type="ECO:0000313" key="5">
    <source>
        <dbReference type="Proteomes" id="UP000295604"/>
    </source>
</evidence>
<accession>A0A4R8T8Z6</accession>
<feature type="chain" id="PRO_5020256114" description="DUF1996 domain-containing protein" evidence="2">
    <location>
        <begin position="24"/>
        <end position="319"/>
    </location>
</feature>